<evidence type="ECO:0000256" key="5">
    <source>
        <dbReference type="ARBA" id="ARBA00022842"/>
    </source>
</evidence>
<dbReference type="OrthoDB" id="9805316at2"/>
<comment type="similarity">
    <text evidence="2 6">Belongs to the FPP/GGPP synthase family.</text>
</comment>
<accession>A0A380MX73</accession>
<keyword evidence="3 6" id="KW-0808">Transferase</keyword>
<dbReference type="PROSITE" id="PS00723">
    <property type="entry name" value="POLYPRENYL_SYNTHASE_1"/>
    <property type="match status" value="1"/>
</dbReference>
<dbReference type="GO" id="GO:0008299">
    <property type="term" value="P:isoprenoid biosynthetic process"/>
    <property type="evidence" value="ECO:0007669"/>
    <property type="project" value="InterPro"/>
</dbReference>
<comment type="cofactor">
    <cofactor evidence="1">
        <name>Mg(2+)</name>
        <dbReference type="ChEBI" id="CHEBI:18420"/>
    </cofactor>
</comment>
<dbReference type="InterPro" id="IPR000092">
    <property type="entry name" value="Polyprenyl_synt"/>
</dbReference>
<dbReference type="AlphaFoldDB" id="A0A380MX73"/>
<sequence length="325" mass="36264">MNLMTRQQIQTLIKKEIEQTEAVMHAEMQSEVPLAELVMHYALGQGGKRFRPLLTLLSAGVCQYHHQYAITAAAFIEFIHNATLLHDDVVDESEMRRGQPTANIAFSNAASVLVGDFLYTRAFQLMVRTGNMAILETMAEATNLIAAGEVMQLSNMHDPDVDEERYYRVIELKTAVLFSAACKVPAQLANLDQTKVQALADYGRYLGLGFQIIDDLLDYTGDVAKLGKSLGDDLAEGKPTLPLIRAQSQLEGFAQKRLRIIIETGDREAINEVIELLNQTDALIYSREQANNMIKNAIKVLDIFSDSDYKTALVSLAYEAIQRDF</sequence>
<dbReference type="PANTHER" id="PTHR12001:SF69">
    <property type="entry name" value="ALL TRANS-POLYPRENYL-DIPHOSPHATE SYNTHASE PDSS1"/>
    <property type="match status" value="1"/>
</dbReference>
<dbReference type="PANTHER" id="PTHR12001">
    <property type="entry name" value="GERANYLGERANYL PYROPHOSPHATE SYNTHASE"/>
    <property type="match status" value="1"/>
</dbReference>
<dbReference type="Proteomes" id="UP000254601">
    <property type="component" value="Unassembled WGS sequence"/>
</dbReference>
<dbReference type="GO" id="GO:0046872">
    <property type="term" value="F:metal ion binding"/>
    <property type="evidence" value="ECO:0007669"/>
    <property type="project" value="UniProtKB-KW"/>
</dbReference>
<dbReference type="CDD" id="cd00685">
    <property type="entry name" value="Trans_IPPS_HT"/>
    <property type="match status" value="1"/>
</dbReference>
<proteinExistence type="inferred from homology"/>
<evidence type="ECO:0000313" key="7">
    <source>
        <dbReference type="EMBL" id="SUO96872.1"/>
    </source>
</evidence>
<evidence type="ECO:0000256" key="2">
    <source>
        <dbReference type="ARBA" id="ARBA00006706"/>
    </source>
</evidence>
<organism evidence="7 8">
    <name type="scientific">Suttonella ornithocola</name>
    <dbReference type="NCBI Taxonomy" id="279832"/>
    <lineage>
        <taxon>Bacteria</taxon>
        <taxon>Pseudomonadati</taxon>
        <taxon>Pseudomonadota</taxon>
        <taxon>Gammaproteobacteria</taxon>
        <taxon>Cardiobacteriales</taxon>
        <taxon>Cardiobacteriaceae</taxon>
        <taxon>Suttonella</taxon>
    </lineage>
</organism>
<dbReference type="Pfam" id="PF00348">
    <property type="entry name" value="polyprenyl_synt"/>
    <property type="match status" value="1"/>
</dbReference>
<dbReference type="SFLD" id="SFLDS00005">
    <property type="entry name" value="Isoprenoid_Synthase_Type_I"/>
    <property type="match status" value="1"/>
</dbReference>
<evidence type="ECO:0000256" key="4">
    <source>
        <dbReference type="ARBA" id="ARBA00022723"/>
    </source>
</evidence>
<dbReference type="GO" id="GO:0106350">
    <property type="term" value="F:all-trans-octaprenyl-diphosphate synthase activity"/>
    <property type="evidence" value="ECO:0007669"/>
    <property type="project" value="UniProtKB-EC"/>
</dbReference>
<evidence type="ECO:0000256" key="3">
    <source>
        <dbReference type="ARBA" id="ARBA00022679"/>
    </source>
</evidence>
<reference evidence="7 8" key="1">
    <citation type="submission" date="2018-06" db="EMBL/GenBank/DDBJ databases">
        <authorList>
            <consortium name="Pathogen Informatics"/>
            <person name="Doyle S."/>
        </authorList>
    </citation>
    <scope>NUCLEOTIDE SEQUENCE [LARGE SCALE GENOMIC DNA]</scope>
    <source>
        <strain evidence="7 8">NCTC13337</strain>
    </source>
</reference>
<evidence type="ECO:0000256" key="1">
    <source>
        <dbReference type="ARBA" id="ARBA00001946"/>
    </source>
</evidence>
<gene>
    <name evidence="7" type="primary">ispB</name>
    <name evidence="7" type="ORF">NCTC13337_02059</name>
</gene>
<evidence type="ECO:0000256" key="6">
    <source>
        <dbReference type="RuleBase" id="RU004466"/>
    </source>
</evidence>
<dbReference type="Gene3D" id="1.10.600.10">
    <property type="entry name" value="Farnesyl Diphosphate Synthase"/>
    <property type="match status" value="1"/>
</dbReference>
<dbReference type="RefSeq" id="WP_084601573.1">
    <property type="nucleotide sequence ID" value="NZ_LWHB01000034.1"/>
</dbReference>
<dbReference type="PROSITE" id="PS00444">
    <property type="entry name" value="POLYPRENYL_SYNTHASE_2"/>
    <property type="match status" value="1"/>
</dbReference>
<keyword evidence="5" id="KW-0460">Magnesium</keyword>
<dbReference type="EMBL" id="UHIC01000001">
    <property type="protein sequence ID" value="SUO96872.1"/>
    <property type="molecule type" value="Genomic_DNA"/>
</dbReference>
<keyword evidence="8" id="KW-1185">Reference proteome</keyword>
<dbReference type="InterPro" id="IPR008949">
    <property type="entry name" value="Isoprenoid_synthase_dom_sf"/>
</dbReference>
<dbReference type="EC" id="2.5.1.90" evidence="7"/>
<dbReference type="InterPro" id="IPR033749">
    <property type="entry name" value="Polyprenyl_synt_CS"/>
</dbReference>
<name>A0A380MX73_9GAMM</name>
<dbReference type="SUPFAM" id="SSF48576">
    <property type="entry name" value="Terpenoid synthases"/>
    <property type="match status" value="1"/>
</dbReference>
<evidence type="ECO:0000313" key="8">
    <source>
        <dbReference type="Proteomes" id="UP000254601"/>
    </source>
</evidence>
<protein>
    <submittedName>
        <fullName evidence="7">Octaprenyl-diphosphate synthase</fullName>
        <ecNumber evidence="7">2.5.1.90</ecNumber>
    </submittedName>
</protein>
<keyword evidence="4" id="KW-0479">Metal-binding</keyword>